<dbReference type="AlphaFoldDB" id="A0A6N9T4X1"/>
<sequence>MPIRLKKFIGTIVLIVLVVVYAVLATAYASLHLADSSGWVHLLYFFFTGILWVVPAMFLIRWMEAKPKR</sequence>
<dbReference type="Pfam" id="PF11003">
    <property type="entry name" value="DUF2842"/>
    <property type="match status" value="1"/>
</dbReference>
<keyword evidence="1" id="KW-1133">Transmembrane helix</keyword>
<proteinExistence type="predicted"/>
<evidence type="ECO:0000313" key="2">
    <source>
        <dbReference type="EMBL" id="NDW06290.1"/>
    </source>
</evidence>
<keyword evidence="1" id="KW-0472">Membrane</keyword>
<dbReference type="EMBL" id="JAAAMG010000016">
    <property type="protein sequence ID" value="NDW06290.1"/>
    <property type="molecule type" value="Genomic_DNA"/>
</dbReference>
<gene>
    <name evidence="2" type="ORF">GTK09_17860</name>
</gene>
<evidence type="ECO:0000313" key="3">
    <source>
        <dbReference type="Proteomes" id="UP000469011"/>
    </source>
</evidence>
<evidence type="ECO:0000256" key="1">
    <source>
        <dbReference type="SAM" id="Phobius"/>
    </source>
</evidence>
<comment type="caution">
    <text evidence="2">The sequence shown here is derived from an EMBL/GenBank/DDBJ whole genome shotgun (WGS) entry which is preliminary data.</text>
</comment>
<keyword evidence="3" id="KW-1185">Reference proteome</keyword>
<dbReference type="InterPro" id="IPR021265">
    <property type="entry name" value="DUF2842"/>
</dbReference>
<accession>A0A6N9T4X1</accession>
<reference evidence="2 3" key="1">
    <citation type="submission" date="2020-01" db="EMBL/GenBank/DDBJ databases">
        <title>Jiella pacifica sp. nov.</title>
        <authorList>
            <person name="Xue Z."/>
            <person name="Zhu S."/>
            <person name="Chen J."/>
            <person name="Yang J."/>
        </authorList>
    </citation>
    <scope>NUCLEOTIDE SEQUENCE [LARGE SCALE GENOMIC DNA]</scope>
    <source>
        <strain evidence="2 3">40Bstr34</strain>
    </source>
</reference>
<name>A0A6N9T4X1_9HYPH</name>
<keyword evidence="1" id="KW-0812">Transmembrane</keyword>
<feature type="transmembrane region" description="Helical" evidence="1">
    <location>
        <begin position="39"/>
        <end position="60"/>
    </location>
</feature>
<feature type="transmembrane region" description="Helical" evidence="1">
    <location>
        <begin position="12"/>
        <end position="33"/>
    </location>
</feature>
<dbReference type="RefSeq" id="WP_163464835.1">
    <property type="nucleotide sequence ID" value="NZ_JAAAMG010000016.1"/>
</dbReference>
<dbReference type="Proteomes" id="UP000469011">
    <property type="component" value="Unassembled WGS sequence"/>
</dbReference>
<organism evidence="2 3">
    <name type="scientific">Jiella pacifica</name>
    <dbReference type="NCBI Taxonomy" id="2696469"/>
    <lineage>
        <taxon>Bacteria</taxon>
        <taxon>Pseudomonadati</taxon>
        <taxon>Pseudomonadota</taxon>
        <taxon>Alphaproteobacteria</taxon>
        <taxon>Hyphomicrobiales</taxon>
        <taxon>Aurantimonadaceae</taxon>
        <taxon>Jiella</taxon>
    </lineage>
</organism>
<protein>
    <submittedName>
        <fullName evidence="2">DUF2842 domain-containing protein</fullName>
    </submittedName>
</protein>